<evidence type="ECO:0000313" key="5">
    <source>
        <dbReference type="Proteomes" id="UP000260457"/>
    </source>
</evidence>
<keyword evidence="1" id="KW-1133">Transmembrane helix</keyword>
<reference evidence="2 5" key="2">
    <citation type="submission" date="2018-07" db="EMBL/GenBank/DDBJ databases">
        <title>The molecular basis for the intramolecular migration of carboxyl group in the catabolism of para-hydroxybenzoate via gentisate.</title>
        <authorList>
            <person name="Zhao H."/>
            <person name="Xu Y."/>
            <person name="Lin S."/>
            <person name="Spain J.C."/>
            <person name="Zhou N.-Y."/>
        </authorList>
    </citation>
    <scope>NUCLEOTIDE SEQUENCE [LARGE SCALE GENOMIC DNA]</scope>
    <source>
        <strain evidence="2 5">PHB-7a</strain>
    </source>
</reference>
<name>A0AAX0RVI5_9BACI</name>
<dbReference type="Proteomes" id="UP000260457">
    <property type="component" value="Chromosome"/>
</dbReference>
<dbReference type="Proteomes" id="UP000220106">
    <property type="component" value="Unassembled WGS sequence"/>
</dbReference>
<dbReference type="EMBL" id="NUEQ01000147">
    <property type="protein sequence ID" value="PEJ23513.1"/>
    <property type="molecule type" value="Genomic_DNA"/>
</dbReference>
<proteinExistence type="predicted"/>
<feature type="transmembrane region" description="Helical" evidence="1">
    <location>
        <begin position="20"/>
        <end position="42"/>
    </location>
</feature>
<gene>
    <name evidence="3" type="ORF">CN689_28005</name>
    <name evidence="2" type="ORF">DTO10_26340</name>
</gene>
<evidence type="ECO:0000256" key="1">
    <source>
        <dbReference type="SAM" id="Phobius"/>
    </source>
</evidence>
<keyword evidence="1" id="KW-0812">Transmembrane</keyword>
<keyword evidence="1" id="KW-0472">Membrane</keyword>
<protein>
    <submittedName>
        <fullName evidence="3">Uncharacterized protein</fullName>
    </submittedName>
</protein>
<organism evidence="3 4">
    <name type="scientific">Peribacillus butanolivorans</name>
    <dbReference type="NCBI Taxonomy" id="421767"/>
    <lineage>
        <taxon>Bacteria</taxon>
        <taxon>Bacillati</taxon>
        <taxon>Bacillota</taxon>
        <taxon>Bacilli</taxon>
        <taxon>Bacillales</taxon>
        <taxon>Bacillaceae</taxon>
        <taxon>Peribacillus</taxon>
    </lineage>
</organism>
<reference evidence="3 4" key="1">
    <citation type="submission" date="2017-09" db="EMBL/GenBank/DDBJ databases">
        <title>Large-scale bioinformatics analysis of Bacillus genomes uncovers conserved roles of natural products in bacterial physiology.</title>
        <authorList>
            <consortium name="Agbiome Team Llc"/>
            <person name="Bleich R.M."/>
            <person name="Kirk G.J."/>
            <person name="Santa Maria K.C."/>
            <person name="Allen S.E."/>
            <person name="Farag S."/>
            <person name="Shank E.A."/>
            <person name="Bowers A."/>
        </authorList>
    </citation>
    <scope>NUCLEOTIDE SEQUENCE [LARGE SCALE GENOMIC DNA]</scope>
    <source>
        <strain evidence="3 4">AFS003229</strain>
    </source>
</reference>
<dbReference type="AlphaFoldDB" id="A0AAX0RVI5"/>
<evidence type="ECO:0000313" key="2">
    <source>
        <dbReference type="EMBL" id="AXN41535.1"/>
    </source>
</evidence>
<evidence type="ECO:0000313" key="3">
    <source>
        <dbReference type="EMBL" id="PEJ23513.1"/>
    </source>
</evidence>
<dbReference type="GeneID" id="95401700"/>
<dbReference type="EMBL" id="CP030926">
    <property type="protein sequence ID" value="AXN41535.1"/>
    <property type="molecule type" value="Genomic_DNA"/>
</dbReference>
<sequence length="67" mass="7636">MFILLEFAPIAALVSDGQIYVALLAGGAYQILYRIFLTMWFVQRYKIKALSTGFVKPISQSFRVVFN</sequence>
<keyword evidence="5" id="KW-1185">Reference proteome</keyword>
<evidence type="ECO:0000313" key="4">
    <source>
        <dbReference type="Proteomes" id="UP000220106"/>
    </source>
</evidence>
<dbReference type="RefSeq" id="WP_098178218.1">
    <property type="nucleotide sequence ID" value="NZ_CP030926.1"/>
</dbReference>
<dbReference type="KEGG" id="pbut:DTO10_26340"/>
<accession>A0AAX0RVI5</accession>